<keyword evidence="6" id="KW-1133">Transmembrane helix</keyword>
<evidence type="ECO:0000256" key="2">
    <source>
        <dbReference type="ARBA" id="ARBA00022723"/>
    </source>
</evidence>
<dbReference type="Proteomes" id="UP000652761">
    <property type="component" value="Unassembled WGS sequence"/>
</dbReference>
<dbReference type="InterPro" id="IPR036396">
    <property type="entry name" value="Cyt_P450_sf"/>
</dbReference>
<dbReference type="Pfam" id="PF00067">
    <property type="entry name" value="p450"/>
    <property type="match status" value="1"/>
</dbReference>
<keyword evidence="6" id="KW-0812">Transmembrane</keyword>
<dbReference type="AlphaFoldDB" id="A0A843UCZ3"/>
<feature type="binding site" description="axial binding residue" evidence="5">
    <location>
        <position position="453"/>
    </location>
    <ligand>
        <name>heme</name>
        <dbReference type="ChEBI" id="CHEBI:30413"/>
    </ligand>
    <ligandPart>
        <name>Fe</name>
        <dbReference type="ChEBI" id="CHEBI:18248"/>
    </ligandPart>
</feature>
<evidence type="ECO:0000313" key="8">
    <source>
        <dbReference type="Proteomes" id="UP000652761"/>
    </source>
</evidence>
<evidence type="ECO:0000256" key="3">
    <source>
        <dbReference type="ARBA" id="ARBA00023002"/>
    </source>
</evidence>
<evidence type="ECO:0000256" key="4">
    <source>
        <dbReference type="ARBA" id="ARBA00023004"/>
    </source>
</evidence>
<dbReference type="GO" id="GO:0004497">
    <property type="term" value="F:monooxygenase activity"/>
    <property type="evidence" value="ECO:0007669"/>
    <property type="project" value="InterPro"/>
</dbReference>
<dbReference type="PRINTS" id="PR00463">
    <property type="entry name" value="EP450I"/>
</dbReference>
<keyword evidence="8" id="KW-1185">Reference proteome</keyword>
<comment type="cofactor">
    <cofactor evidence="5">
        <name>heme</name>
        <dbReference type="ChEBI" id="CHEBI:30413"/>
    </cofactor>
</comment>
<dbReference type="GO" id="GO:0016705">
    <property type="term" value="F:oxidoreductase activity, acting on paired donors, with incorporation or reduction of molecular oxygen"/>
    <property type="evidence" value="ECO:0007669"/>
    <property type="project" value="InterPro"/>
</dbReference>
<dbReference type="PRINTS" id="PR00385">
    <property type="entry name" value="P450"/>
</dbReference>
<keyword evidence="5" id="KW-0349">Heme</keyword>
<dbReference type="Gene3D" id="1.10.630.10">
    <property type="entry name" value="Cytochrome P450"/>
    <property type="match status" value="1"/>
</dbReference>
<organism evidence="7 8">
    <name type="scientific">Colocasia esculenta</name>
    <name type="common">Wild taro</name>
    <name type="synonym">Arum esculentum</name>
    <dbReference type="NCBI Taxonomy" id="4460"/>
    <lineage>
        <taxon>Eukaryota</taxon>
        <taxon>Viridiplantae</taxon>
        <taxon>Streptophyta</taxon>
        <taxon>Embryophyta</taxon>
        <taxon>Tracheophyta</taxon>
        <taxon>Spermatophyta</taxon>
        <taxon>Magnoliopsida</taxon>
        <taxon>Liliopsida</taxon>
        <taxon>Araceae</taxon>
        <taxon>Aroideae</taxon>
        <taxon>Colocasieae</taxon>
        <taxon>Colocasia</taxon>
    </lineage>
</organism>
<keyword evidence="2 5" id="KW-0479">Metal-binding</keyword>
<evidence type="ECO:0000256" key="1">
    <source>
        <dbReference type="ARBA" id="ARBA00010617"/>
    </source>
</evidence>
<proteinExistence type="inferred from homology"/>
<dbReference type="OrthoDB" id="1470350at2759"/>
<gene>
    <name evidence="7" type="ORF">Taro_012243</name>
</gene>
<evidence type="ECO:0000256" key="6">
    <source>
        <dbReference type="SAM" id="Phobius"/>
    </source>
</evidence>
<dbReference type="GO" id="GO:0020037">
    <property type="term" value="F:heme binding"/>
    <property type="evidence" value="ECO:0007669"/>
    <property type="project" value="InterPro"/>
</dbReference>
<comment type="caution">
    <text evidence="7">The sequence shown here is derived from an EMBL/GenBank/DDBJ whole genome shotgun (WGS) entry which is preliminary data.</text>
</comment>
<evidence type="ECO:0000313" key="7">
    <source>
        <dbReference type="EMBL" id="MQL79790.1"/>
    </source>
</evidence>
<dbReference type="CDD" id="cd11064">
    <property type="entry name" value="CYP86A"/>
    <property type="match status" value="1"/>
</dbReference>
<feature type="transmembrane region" description="Helical" evidence="6">
    <location>
        <begin position="12"/>
        <end position="34"/>
    </location>
</feature>
<dbReference type="PANTHER" id="PTHR24296">
    <property type="entry name" value="CYTOCHROME P450"/>
    <property type="match status" value="1"/>
</dbReference>
<keyword evidence="3" id="KW-0560">Oxidoreductase</keyword>
<dbReference type="EMBL" id="NMUH01000476">
    <property type="protein sequence ID" value="MQL79790.1"/>
    <property type="molecule type" value="Genomic_DNA"/>
</dbReference>
<name>A0A843UCZ3_COLES</name>
<keyword evidence="4 5" id="KW-0408">Iron</keyword>
<accession>A0A843UCZ3</accession>
<dbReference type="GO" id="GO:0005506">
    <property type="term" value="F:iron ion binding"/>
    <property type="evidence" value="ECO:0007669"/>
    <property type="project" value="InterPro"/>
</dbReference>
<dbReference type="SUPFAM" id="SSF48264">
    <property type="entry name" value="Cytochrome P450"/>
    <property type="match status" value="1"/>
</dbReference>
<dbReference type="InterPro" id="IPR001128">
    <property type="entry name" value="Cyt_P450"/>
</dbReference>
<keyword evidence="6" id="KW-0472">Membrane</keyword>
<evidence type="ECO:0008006" key="9">
    <source>
        <dbReference type="Google" id="ProtNLM"/>
    </source>
</evidence>
<protein>
    <recommendedName>
        <fullName evidence="9">Cytochrome P450 94B3</fullName>
    </recommendedName>
</protein>
<reference evidence="7" key="1">
    <citation type="submission" date="2017-07" db="EMBL/GenBank/DDBJ databases">
        <title>Taro Niue Genome Assembly and Annotation.</title>
        <authorList>
            <person name="Atibalentja N."/>
            <person name="Keating K."/>
            <person name="Fields C.J."/>
        </authorList>
    </citation>
    <scope>NUCLEOTIDE SEQUENCE</scope>
    <source>
        <strain evidence="7">Niue_2</strain>
        <tissue evidence="7">Leaf</tissue>
    </source>
</reference>
<sequence>MAVLLSLLAAPAPLALVLLLCSFVLLLLISISVFRGRSTRGRGGAGMPRTYPVLGCLVAFCRNKHRLLDWYTELLAASPTQTIVVRRLGARRTVVTANPKNVEHMLKTNFGNYPKGKPFTDLLGDLLGCGIFNTDGDLWHTQRRMASHEFTTRSLRGLVVGAMEGEADGRLVPFLGAAADDDRVVDLQEILRRFAFDTICMISLGTDPGCLEPSLPDSTLAAAFDVASVICARRGAAPVSAVWKLKRALGIGSERVLREKVGLVQRSVMELIRRRKAEEELKGKACDDFLSRLISGGHDVEVVRDMVISFIMAGRDTTSSALTWFFWLLSRHPDIEQQVANEAAQVKGKLDYHNLKEMRVLEACLYESMRLYPPVAWDSKHAATDDVLPDGTRVGRGDRVTYFPYGMARMETLWGKDAAEFRPCRWLQPEAKETVLRVSPFKYPVFQGGPRVCLGKEMAFVQMKYVAAAVLRQFELRPVDEGSRVFVPLLTAHMAGGLPVAVRRRAGGIPAGSPL</sequence>
<dbReference type="SMR" id="A0A843UCZ3"/>
<evidence type="ECO:0000256" key="5">
    <source>
        <dbReference type="PIRSR" id="PIRSR602401-1"/>
    </source>
</evidence>
<dbReference type="InterPro" id="IPR002401">
    <property type="entry name" value="Cyt_P450_E_grp-I"/>
</dbReference>
<comment type="similarity">
    <text evidence="1">Belongs to the cytochrome P450 family.</text>
</comment>